<dbReference type="KEGG" id="mor:MOC_4197"/>
<dbReference type="eggNOG" id="COG0438">
    <property type="taxonomic scope" value="Bacteria"/>
</dbReference>
<protein>
    <submittedName>
        <fullName evidence="2">Glycosyltransferase</fullName>
    </submittedName>
</protein>
<name>A0A089NX57_9HYPH</name>
<dbReference type="InterPro" id="IPR028098">
    <property type="entry name" value="Glyco_trans_4-like_N"/>
</dbReference>
<dbReference type="STRING" id="693986.MOC_4197"/>
<proteinExistence type="predicted"/>
<organism evidence="2 3">
    <name type="scientific">Methylobacterium oryzae CBMB20</name>
    <dbReference type="NCBI Taxonomy" id="693986"/>
    <lineage>
        <taxon>Bacteria</taxon>
        <taxon>Pseudomonadati</taxon>
        <taxon>Pseudomonadota</taxon>
        <taxon>Alphaproteobacteria</taxon>
        <taxon>Hyphomicrobiales</taxon>
        <taxon>Methylobacteriaceae</taxon>
        <taxon>Methylobacterium</taxon>
    </lineage>
</organism>
<dbReference type="EMBL" id="CP003811">
    <property type="protein sequence ID" value="AIQ91952.1"/>
    <property type="molecule type" value="Genomic_DNA"/>
</dbReference>
<dbReference type="HOGENOM" id="CLU_009583_2_0_5"/>
<dbReference type="PANTHER" id="PTHR45947">
    <property type="entry name" value="SULFOQUINOVOSYL TRANSFERASE SQD2"/>
    <property type="match status" value="1"/>
</dbReference>
<keyword evidence="3" id="KW-1185">Reference proteome</keyword>
<accession>A0A089NX57</accession>
<dbReference type="RefSeq" id="WP_043758974.1">
    <property type="nucleotide sequence ID" value="NZ_CP003811.1"/>
</dbReference>
<reference evidence="2 3" key="1">
    <citation type="journal article" date="2014" name="PLoS ONE">
        <title>Genome Information of Methylobacterium oryzae, a Plant-Probiotic Methylotroph in the Phyllosphere.</title>
        <authorList>
            <person name="Kwak M.J."/>
            <person name="Jeong H."/>
            <person name="Madhaiyan M."/>
            <person name="Lee Y."/>
            <person name="Sa T.M."/>
            <person name="Oh T.K."/>
            <person name="Kim J.F."/>
        </authorList>
    </citation>
    <scope>NUCLEOTIDE SEQUENCE [LARGE SCALE GENOMIC DNA]</scope>
    <source>
        <strain evidence="2 3">CBMB20</strain>
    </source>
</reference>
<feature type="domain" description="Glycosyltransferase subfamily 4-like N-terminal" evidence="1">
    <location>
        <begin position="15"/>
        <end position="166"/>
    </location>
</feature>
<dbReference type="Pfam" id="PF13692">
    <property type="entry name" value="Glyco_trans_1_4"/>
    <property type="match status" value="1"/>
</dbReference>
<dbReference type="PANTHER" id="PTHR45947:SF3">
    <property type="entry name" value="SULFOQUINOVOSYL TRANSFERASE SQD2"/>
    <property type="match status" value="1"/>
</dbReference>
<dbReference type="AlphaFoldDB" id="A0A089NX57"/>
<dbReference type="SUPFAM" id="SSF53756">
    <property type="entry name" value="UDP-Glycosyltransferase/glycogen phosphorylase"/>
    <property type="match status" value="1"/>
</dbReference>
<sequence length="348" mass="37413">MKLLIASDAWHPQVNGVVRSLEQMVRRAPEHGFATALLSVADFRSLPLPGYPEIRLAYASRERVAARWTAERPTHVHIATEGPVGLAVRRHCLAHNLPFTTSYHTRFPEYLAARAPVPEAWSYAYLRRFHGAARGTMVSTASLQGELAARGFGRLMRWTRGVDTERFRPAGPGTPVPAELADLPGPLFLYVGRLAVEKNVAAFLALDLPGTKVVVGDGPDRARLRGLAPGARFLGTRTGADLAAVYAACDVFVFPSLTDTFGIVLLEALASGLPVAAFPVPGPNDVVGGRRVGVLDQDLRAAALAALRLSRAECRAEALRCGWDVSARQFFGNIIEAHGGARGTRDAA</sequence>
<dbReference type="InterPro" id="IPR050194">
    <property type="entry name" value="Glycosyltransferase_grp1"/>
</dbReference>
<dbReference type="CDD" id="cd03814">
    <property type="entry name" value="GT4-like"/>
    <property type="match status" value="1"/>
</dbReference>
<gene>
    <name evidence="2" type="ORF">MOC_4197</name>
</gene>
<evidence type="ECO:0000259" key="1">
    <source>
        <dbReference type="Pfam" id="PF13439"/>
    </source>
</evidence>
<evidence type="ECO:0000313" key="2">
    <source>
        <dbReference type="EMBL" id="AIQ91952.1"/>
    </source>
</evidence>
<dbReference type="Pfam" id="PF13439">
    <property type="entry name" value="Glyco_transf_4"/>
    <property type="match status" value="1"/>
</dbReference>
<evidence type="ECO:0000313" key="3">
    <source>
        <dbReference type="Proteomes" id="UP000029492"/>
    </source>
</evidence>
<dbReference type="Proteomes" id="UP000029492">
    <property type="component" value="Chromosome"/>
</dbReference>
<dbReference type="GO" id="GO:0016757">
    <property type="term" value="F:glycosyltransferase activity"/>
    <property type="evidence" value="ECO:0007669"/>
    <property type="project" value="TreeGrafter"/>
</dbReference>
<dbReference type="Gene3D" id="3.40.50.2000">
    <property type="entry name" value="Glycogen Phosphorylase B"/>
    <property type="match status" value="2"/>
</dbReference>